<feature type="signal peptide" evidence="8">
    <location>
        <begin position="1"/>
        <end position="18"/>
    </location>
</feature>
<dbReference type="Pfam" id="PF00031">
    <property type="entry name" value="Cystatin"/>
    <property type="match status" value="1"/>
</dbReference>
<dbReference type="AlphaFoldDB" id="A0A6J0V010"/>
<reference evidence="11" key="1">
    <citation type="submission" date="2025-08" db="UniProtKB">
        <authorList>
            <consortium name="RefSeq"/>
        </authorList>
    </citation>
    <scope>IDENTIFICATION</scope>
</reference>
<dbReference type="RefSeq" id="XP_020666227.2">
    <property type="nucleotide sequence ID" value="XM_020810568.2"/>
</dbReference>
<feature type="chain" id="PRO_5047158033" evidence="8">
    <location>
        <begin position="19"/>
        <end position="476"/>
    </location>
</feature>
<dbReference type="Proteomes" id="UP001652642">
    <property type="component" value="Chromosome 3"/>
</dbReference>
<proteinExistence type="predicted"/>
<organism evidence="10 11">
    <name type="scientific">Pogona vitticeps</name>
    <name type="common">central bearded dragon</name>
    <dbReference type="NCBI Taxonomy" id="103695"/>
    <lineage>
        <taxon>Eukaryota</taxon>
        <taxon>Metazoa</taxon>
        <taxon>Chordata</taxon>
        <taxon>Craniata</taxon>
        <taxon>Vertebrata</taxon>
        <taxon>Euteleostomi</taxon>
        <taxon>Lepidosauria</taxon>
        <taxon>Squamata</taxon>
        <taxon>Bifurcata</taxon>
        <taxon>Unidentata</taxon>
        <taxon>Episquamata</taxon>
        <taxon>Toxicofera</taxon>
        <taxon>Iguania</taxon>
        <taxon>Acrodonta</taxon>
        <taxon>Agamidae</taxon>
        <taxon>Amphibolurinae</taxon>
        <taxon>Pogona</taxon>
    </lineage>
</organism>
<keyword evidence="2" id="KW-0964">Secreted</keyword>
<keyword evidence="10" id="KW-1185">Reference proteome</keyword>
<feature type="compositionally biased region" description="Basic residues" evidence="7">
    <location>
        <begin position="295"/>
        <end position="324"/>
    </location>
</feature>
<dbReference type="InterPro" id="IPR050735">
    <property type="entry name" value="Kininogen_Fetuin_HRG"/>
</dbReference>
<evidence type="ECO:0000256" key="2">
    <source>
        <dbReference type="ARBA" id="ARBA00022525"/>
    </source>
</evidence>
<dbReference type="InterPro" id="IPR001363">
    <property type="entry name" value="Prot_inh_fetuin_CS"/>
</dbReference>
<feature type="region of interest" description="Disordered" evidence="7">
    <location>
        <begin position="457"/>
        <end position="476"/>
    </location>
</feature>
<evidence type="ECO:0000313" key="10">
    <source>
        <dbReference type="Proteomes" id="UP001652642"/>
    </source>
</evidence>
<accession>A0A6J0V010</accession>
<evidence type="ECO:0000256" key="8">
    <source>
        <dbReference type="SAM" id="SignalP"/>
    </source>
</evidence>
<dbReference type="PANTHER" id="PTHR13814:SF10">
    <property type="entry name" value="FETUIN-B"/>
    <property type="match status" value="1"/>
</dbReference>
<evidence type="ECO:0000256" key="7">
    <source>
        <dbReference type="SAM" id="MobiDB-lite"/>
    </source>
</evidence>
<feature type="compositionally biased region" description="Basic and acidic residues" evidence="7">
    <location>
        <begin position="284"/>
        <end position="294"/>
    </location>
</feature>
<dbReference type="OrthoDB" id="9941887at2759"/>
<feature type="domain" description="Cystatin fetuin-B-type" evidence="9">
    <location>
        <begin position="147"/>
        <end position="258"/>
    </location>
</feature>
<dbReference type="InterPro" id="IPR046350">
    <property type="entry name" value="Cystatin_sf"/>
</dbReference>
<name>A0A6J0V010_9SAUR</name>
<dbReference type="Gene3D" id="3.10.450.10">
    <property type="match status" value="2"/>
</dbReference>
<protein>
    <submittedName>
        <fullName evidence="11">Fetuin-B</fullName>
    </submittedName>
</protein>
<dbReference type="KEGG" id="pvt:110088345"/>
<dbReference type="CTD" id="26998"/>
<feature type="domain" description="Cystatin fetuin-B-type" evidence="9">
    <location>
        <begin position="23"/>
        <end position="136"/>
    </location>
</feature>
<dbReference type="GO" id="GO:0005615">
    <property type="term" value="C:extracellular space"/>
    <property type="evidence" value="ECO:0007669"/>
    <property type="project" value="InterPro"/>
</dbReference>
<dbReference type="GeneID" id="110088345"/>
<evidence type="ECO:0000259" key="9">
    <source>
        <dbReference type="PROSITE" id="PS51530"/>
    </source>
</evidence>
<dbReference type="SUPFAM" id="SSF54403">
    <property type="entry name" value="Cystatin/monellin"/>
    <property type="match status" value="2"/>
</dbReference>
<evidence type="ECO:0000256" key="3">
    <source>
        <dbReference type="ARBA" id="ARBA00022729"/>
    </source>
</evidence>
<dbReference type="SMART" id="SM00043">
    <property type="entry name" value="CY"/>
    <property type="match status" value="2"/>
</dbReference>
<keyword evidence="4" id="KW-0677">Repeat</keyword>
<evidence type="ECO:0000256" key="1">
    <source>
        <dbReference type="ARBA" id="ARBA00004613"/>
    </source>
</evidence>
<keyword evidence="5" id="KW-1015">Disulfide bond</keyword>
<dbReference type="PANTHER" id="PTHR13814">
    <property type="entry name" value="FETUIN"/>
    <property type="match status" value="1"/>
</dbReference>
<dbReference type="GO" id="GO:0004869">
    <property type="term" value="F:cysteine-type endopeptidase inhibitor activity"/>
    <property type="evidence" value="ECO:0007669"/>
    <property type="project" value="InterPro"/>
</dbReference>
<feature type="region of interest" description="Disordered" evidence="7">
    <location>
        <begin position="369"/>
        <end position="448"/>
    </location>
</feature>
<dbReference type="CDD" id="cd00042">
    <property type="entry name" value="CY"/>
    <property type="match status" value="1"/>
</dbReference>
<dbReference type="InterPro" id="IPR000010">
    <property type="entry name" value="Cystatin_dom"/>
</dbReference>
<evidence type="ECO:0000256" key="6">
    <source>
        <dbReference type="ARBA" id="ARBA00023180"/>
    </source>
</evidence>
<feature type="compositionally biased region" description="Low complexity" evidence="7">
    <location>
        <begin position="264"/>
        <end position="283"/>
    </location>
</feature>
<evidence type="ECO:0000256" key="5">
    <source>
        <dbReference type="ARBA" id="ARBA00023157"/>
    </source>
</evidence>
<dbReference type="PROSITE" id="PS01255">
    <property type="entry name" value="FETUIN_2"/>
    <property type="match status" value="1"/>
</dbReference>
<dbReference type="PROSITE" id="PS51530">
    <property type="entry name" value="CYSTATIN_FETUIN_B"/>
    <property type="match status" value="2"/>
</dbReference>
<dbReference type="InParanoid" id="A0A6J0V010"/>
<evidence type="ECO:0000313" key="11">
    <source>
        <dbReference type="RefSeq" id="XP_020666227.2"/>
    </source>
</evidence>
<dbReference type="GO" id="GO:0007339">
    <property type="term" value="P:binding of sperm to zona pellucida"/>
    <property type="evidence" value="ECO:0007669"/>
    <property type="project" value="TreeGrafter"/>
</dbReference>
<keyword evidence="3 8" id="KW-0732">Signal</keyword>
<comment type="subcellular location">
    <subcellularLocation>
        <location evidence="1">Secreted</location>
    </subcellularLocation>
</comment>
<dbReference type="GO" id="GO:0008191">
    <property type="term" value="F:metalloendopeptidase inhibitor activity"/>
    <property type="evidence" value="ECO:0007669"/>
    <property type="project" value="TreeGrafter"/>
</dbReference>
<dbReference type="InterPro" id="IPR025764">
    <property type="entry name" value="Cystatin_Fetuin_B"/>
</dbReference>
<feature type="region of interest" description="Disordered" evidence="7">
    <location>
        <begin position="264"/>
        <end position="343"/>
    </location>
</feature>
<keyword evidence="6" id="KW-0325">Glycoprotein</keyword>
<evidence type="ECO:0000256" key="4">
    <source>
        <dbReference type="ARBA" id="ARBA00022737"/>
    </source>
</evidence>
<gene>
    <name evidence="11" type="primary">FETUB</name>
</gene>
<sequence length="476" mass="51947">MALLISFVIGLQVLHSLAHPARPPPASQLSSPPCNSSVIKTTAEEALDRINADRKEGYVFGLQRIFDVRELPQGPDSSILYLTLDVLETSCHVLSRKSWKNCESRPQHETVYGQCKATLRITRSGEFSFLYNYDCLLRPLSSVAIARLCPDCPTPGDPTETKFQEAAAETLAKFNAENNHIHYFALLNVTKASSQWVVGPAKFVEFTIQETSCSKSKSVSEISTCPFLPPETAETGLCKGSVVASQIEHRTFVTVNCVFFLPQGPGTTEQTPPSGPQSGQQGQHSEEGSHEGDRHHHQRGKGHRHHHHQGGHPNNKHHPKHHGDHSRGHQEAQSPHPHPVDQEKTVGRVVILPPSTEHVSLHSLPEIGAEHLDGKPVPPPQVQEPKFTPSLDAPVETHPPQKPEHPGLRKPGRPGLGKPTRPSLGEPSRLSIPPYPAGFSASDTCPGESTINILGLDLPERPVVKATPLDKSSLAE</sequence>